<evidence type="ECO:0000256" key="1">
    <source>
        <dbReference type="SAM" id="Phobius"/>
    </source>
</evidence>
<evidence type="ECO:0000313" key="2">
    <source>
        <dbReference type="EMBL" id="EYB92027.1"/>
    </source>
</evidence>
<proteinExistence type="predicted"/>
<evidence type="ECO:0000313" key="3">
    <source>
        <dbReference type="Proteomes" id="UP000024635"/>
    </source>
</evidence>
<reference evidence="3" key="1">
    <citation type="journal article" date="2015" name="Nat. Genet.">
        <title>The genome and transcriptome of the zoonotic hookworm Ancylostoma ceylanicum identify infection-specific gene families.</title>
        <authorList>
            <person name="Schwarz E.M."/>
            <person name="Hu Y."/>
            <person name="Antoshechkin I."/>
            <person name="Miller M.M."/>
            <person name="Sternberg P.W."/>
            <person name="Aroian R.V."/>
        </authorList>
    </citation>
    <scope>NUCLEOTIDE SEQUENCE</scope>
    <source>
        <strain evidence="3">HY135</strain>
    </source>
</reference>
<accession>A0A016SNX2</accession>
<keyword evidence="1" id="KW-0812">Transmembrane</keyword>
<keyword evidence="1" id="KW-1133">Transmembrane helix</keyword>
<keyword evidence="3" id="KW-1185">Reference proteome</keyword>
<sequence length="69" mass="7806">MSNVRIRLNGLCRRSIFYNMRTSIDQSLLFSPCLSLCIAIYMFPGVFENHHAILFSVDQPIVLMVGANA</sequence>
<dbReference type="EMBL" id="JARK01001535">
    <property type="protein sequence ID" value="EYB92027.1"/>
    <property type="molecule type" value="Genomic_DNA"/>
</dbReference>
<gene>
    <name evidence="2" type="primary">Acey_s0199.g1674</name>
    <name evidence="2" type="ORF">Y032_0199g1674</name>
</gene>
<dbReference type="Proteomes" id="UP000024635">
    <property type="component" value="Unassembled WGS sequence"/>
</dbReference>
<feature type="transmembrane region" description="Helical" evidence="1">
    <location>
        <begin position="28"/>
        <end position="47"/>
    </location>
</feature>
<keyword evidence="1" id="KW-0472">Membrane</keyword>
<comment type="caution">
    <text evidence="2">The sequence shown here is derived from an EMBL/GenBank/DDBJ whole genome shotgun (WGS) entry which is preliminary data.</text>
</comment>
<dbReference type="AlphaFoldDB" id="A0A016SNX2"/>
<name>A0A016SNX2_9BILA</name>
<organism evidence="2 3">
    <name type="scientific">Ancylostoma ceylanicum</name>
    <dbReference type="NCBI Taxonomy" id="53326"/>
    <lineage>
        <taxon>Eukaryota</taxon>
        <taxon>Metazoa</taxon>
        <taxon>Ecdysozoa</taxon>
        <taxon>Nematoda</taxon>
        <taxon>Chromadorea</taxon>
        <taxon>Rhabditida</taxon>
        <taxon>Rhabditina</taxon>
        <taxon>Rhabditomorpha</taxon>
        <taxon>Strongyloidea</taxon>
        <taxon>Ancylostomatidae</taxon>
        <taxon>Ancylostomatinae</taxon>
        <taxon>Ancylostoma</taxon>
    </lineage>
</organism>
<protein>
    <submittedName>
        <fullName evidence="2">Uncharacterized protein</fullName>
    </submittedName>
</protein>